<dbReference type="EC" id="2.5.1.157" evidence="6"/>
<evidence type="ECO:0000256" key="7">
    <source>
        <dbReference type="SAM" id="MobiDB-lite"/>
    </source>
</evidence>
<dbReference type="GO" id="GO:0106388">
    <property type="term" value="F:rRNA small subunit aminocarboxypropyltransferase activity"/>
    <property type="evidence" value="ECO:0007669"/>
    <property type="project" value="UniProtKB-EC"/>
</dbReference>
<keyword evidence="3 6" id="KW-0698">rRNA processing</keyword>
<dbReference type="NCBIfam" id="NF002621">
    <property type="entry name" value="PRK02287.1"/>
    <property type="match status" value="1"/>
</dbReference>
<keyword evidence="2 6" id="KW-0690">Ribosome biogenesis</keyword>
<feature type="domain" description="16S/18S rRNA aminocarboxypropyltransferase Tsr3 C-terminal" evidence="8">
    <location>
        <begin position="91"/>
        <end position="217"/>
    </location>
</feature>
<feature type="compositionally biased region" description="Basic and acidic residues" evidence="7">
    <location>
        <begin position="10"/>
        <end position="19"/>
    </location>
</feature>
<feature type="binding site" evidence="6">
    <location>
        <position position="69"/>
    </location>
    <ligand>
        <name>S-adenosyl-L-methionine</name>
        <dbReference type="ChEBI" id="CHEBI:59789"/>
    </ligand>
</feature>
<dbReference type="InterPro" id="IPR022968">
    <property type="entry name" value="Tsr3-like"/>
</dbReference>
<dbReference type="OMA" id="MVGTHPR"/>
<evidence type="ECO:0000313" key="10">
    <source>
        <dbReference type="EMBL" id="CDG66677.1"/>
    </source>
</evidence>
<dbReference type="GO" id="GO:0000455">
    <property type="term" value="P:enzyme-directed rRNA pseudouridine synthesis"/>
    <property type="evidence" value="ECO:0007669"/>
    <property type="project" value="UniProtKB-UniRule"/>
</dbReference>
<feature type="domain" description="RNase L inhibitor RLI-like possible metal-binding" evidence="9">
    <location>
        <begin position="55"/>
        <end position="86"/>
    </location>
</feature>
<dbReference type="AlphaFoldDB" id="T2M3Y6"/>
<comment type="function">
    <text evidence="6">Aminocarboxypropyltransferase that catalyzes the aminocarboxypropyl transfer on pseudouridine in 18S rRNA. It constitutes the last step in biosynthesis of the hypermodified N1-methyl-N3-(3-amino-3-carboxypropyl) pseudouridine (m1acp3-Psi).</text>
</comment>
<dbReference type="PANTHER" id="PTHR20426:SF0">
    <property type="entry name" value="18S RRNA AMINOCARBOXYPROPYLTRANSFERASE"/>
    <property type="match status" value="1"/>
</dbReference>
<evidence type="ECO:0000256" key="3">
    <source>
        <dbReference type="ARBA" id="ARBA00022552"/>
    </source>
</evidence>
<feature type="region of interest" description="Disordered" evidence="7">
    <location>
        <begin position="250"/>
        <end position="327"/>
    </location>
</feature>
<protein>
    <recommendedName>
        <fullName evidence="6">18S rRNA aminocarboxypropyltransferase</fullName>
        <ecNumber evidence="6">2.5.1.157</ecNumber>
    </recommendedName>
</protein>
<comment type="catalytic activity">
    <reaction evidence="6">
        <text>an N(1)-methylpseudouridine in rRNA + S-adenosyl-L-methionine = N(1)-methyl-N(3)-[(3S)-3-amino-3-carboxypropyl]pseudouridine in rRNA + S-methyl-5'-thioadenosine + H(+)</text>
        <dbReference type="Rhea" id="RHEA:63296"/>
        <dbReference type="Rhea" id="RHEA-COMP:11634"/>
        <dbReference type="Rhea" id="RHEA-COMP:16310"/>
        <dbReference type="ChEBI" id="CHEBI:15378"/>
        <dbReference type="ChEBI" id="CHEBI:17509"/>
        <dbReference type="ChEBI" id="CHEBI:59789"/>
        <dbReference type="ChEBI" id="CHEBI:74890"/>
        <dbReference type="ChEBI" id="CHEBI:146234"/>
        <dbReference type="EC" id="2.5.1.157"/>
    </reaction>
</comment>
<evidence type="ECO:0000256" key="2">
    <source>
        <dbReference type="ARBA" id="ARBA00022517"/>
    </source>
</evidence>
<keyword evidence="5 6" id="KW-0949">S-adenosyl-L-methionine</keyword>
<evidence type="ECO:0000256" key="5">
    <source>
        <dbReference type="ARBA" id="ARBA00022691"/>
    </source>
</evidence>
<dbReference type="OrthoDB" id="10262062at2759"/>
<sequence length="327" mass="37184">MGKNGKGGKGRYEKNDKKISIQNSRKLKNLSDEQEISLPNQELNEGAHSNFPLTLAMWDLGHCDPKRCTGRKLQRLELLKLLRLNHRFNGIVLSPIGQKYVSKADYAIVLNHGVAVIDCSWAKLDSTPFDKMKCNNPRLLPHLLAANPVNYGKPFKLSCVEAFAATLFIIGFRDFGENLLERFKWGPNFFHLNRELLEMYSACGTDEEVRICEKNWLEKCEAEYQSIKNTDMEYIDMSLTEGFNPNRASNLLPGKKYLDSSDDDSDKSPNDISNESESDEDESSKNDEDESSENDEDDSSENGEELDRFGNTMPKTKQVLKTVLKHD</sequence>
<evidence type="ECO:0000259" key="9">
    <source>
        <dbReference type="Pfam" id="PF04068"/>
    </source>
</evidence>
<comment type="similarity">
    <text evidence="6">Belongs to the TDD superfamily. TSR3 family.</text>
</comment>
<dbReference type="InterPro" id="IPR007177">
    <property type="entry name" value="Tsr3_C"/>
</dbReference>
<evidence type="ECO:0000256" key="4">
    <source>
        <dbReference type="ARBA" id="ARBA00022679"/>
    </source>
</evidence>
<dbReference type="GO" id="GO:0030490">
    <property type="term" value="P:maturation of SSU-rRNA"/>
    <property type="evidence" value="ECO:0007669"/>
    <property type="project" value="TreeGrafter"/>
</dbReference>
<feature type="region of interest" description="Disordered" evidence="7">
    <location>
        <begin position="1"/>
        <end position="20"/>
    </location>
</feature>
<accession>T2M3Y6</accession>
<dbReference type="HAMAP" id="MF_01116">
    <property type="entry name" value="TSR3"/>
    <property type="match status" value="1"/>
</dbReference>
<keyword evidence="4 6" id="KW-0808">Transferase</keyword>
<proteinExistence type="evidence at transcript level"/>
<name>T2M3Y6_HYDVU</name>
<feature type="binding site" evidence="6">
    <location>
        <position position="140"/>
    </location>
    <ligand>
        <name>S-adenosyl-L-methionine</name>
        <dbReference type="ChEBI" id="CHEBI:59789"/>
    </ligand>
</feature>
<dbReference type="Pfam" id="PF04068">
    <property type="entry name" value="Fer4_RLI"/>
    <property type="match status" value="1"/>
</dbReference>
<dbReference type="GO" id="GO:1904047">
    <property type="term" value="F:S-adenosyl-L-methionine binding"/>
    <property type="evidence" value="ECO:0007669"/>
    <property type="project" value="UniProtKB-UniRule"/>
</dbReference>
<evidence type="ECO:0000256" key="6">
    <source>
        <dbReference type="HAMAP-Rule" id="MF_03146"/>
    </source>
</evidence>
<feature type="binding site" evidence="6">
    <location>
        <position position="117"/>
    </location>
    <ligand>
        <name>S-adenosyl-L-methionine</name>
        <dbReference type="ChEBI" id="CHEBI:59789"/>
    </ligand>
</feature>
<feature type="compositionally biased region" description="Acidic residues" evidence="7">
    <location>
        <begin position="274"/>
        <end position="304"/>
    </location>
</feature>
<evidence type="ECO:0000256" key="1">
    <source>
        <dbReference type="ARBA" id="ARBA00022490"/>
    </source>
</evidence>
<evidence type="ECO:0000259" key="8">
    <source>
        <dbReference type="Pfam" id="PF04034"/>
    </source>
</evidence>
<gene>
    <name evidence="10" type="primary">C16orf42</name>
</gene>
<dbReference type="PANTHER" id="PTHR20426">
    <property type="entry name" value="RIBOSOME BIOGENESIS PROTEIN TSR3 HOMOLOG"/>
    <property type="match status" value="1"/>
</dbReference>
<reference evidence="10" key="1">
    <citation type="journal article" date="2013" name="Genome Biol. Evol.">
        <title>Punctuated emergences of genetic and phenotypic innovations in eumetazoan, bilaterian, euteleostome, and hominidae ancestors.</title>
        <authorList>
            <person name="Wenger Y."/>
            <person name="Galliot B."/>
        </authorList>
    </citation>
    <scope>NUCLEOTIDE SEQUENCE</scope>
    <source>
        <tissue evidence="10">Whole animals</tissue>
    </source>
</reference>
<comment type="caution">
    <text evidence="6">Lacks conserved residue(s) required for the propagation of feature annotation.</text>
</comment>
<dbReference type="InterPro" id="IPR007209">
    <property type="entry name" value="RNaseL-inhib-like_metal-bd_dom"/>
</dbReference>
<dbReference type="EMBL" id="HAAD01000445">
    <property type="protein sequence ID" value="CDG66677.1"/>
    <property type="molecule type" value="mRNA"/>
</dbReference>
<keyword evidence="1" id="KW-0963">Cytoplasm</keyword>
<organism evidence="10">
    <name type="scientific">Hydra vulgaris</name>
    <name type="common">Hydra</name>
    <name type="synonym">Hydra attenuata</name>
    <dbReference type="NCBI Taxonomy" id="6087"/>
    <lineage>
        <taxon>Eukaryota</taxon>
        <taxon>Metazoa</taxon>
        <taxon>Cnidaria</taxon>
        <taxon>Hydrozoa</taxon>
        <taxon>Hydroidolina</taxon>
        <taxon>Anthoathecata</taxon>
        <taxon>Aplanulata</taxon>
        <taxon>Hydridae</taxon>
        <taxon>Hydra</taxon>
    </lineage>
</organism>
<dbReference type="Pfam" id="PF04034">
    <property type="entry name" value="Ribo_biogen_C"/>
    <property type="match status" value="1"/>
</dbReference>